<dbReference type="Gene3D" id="2.170.300.10">
    <property type="entry name" value="Tie2 ligand-binding domain superfamily"/>
    <property type="match status" value="1"/>
</dbReference>
<keyword evidence="3" id="KW-0732">Signal</keyword>
<feature type="domain" description="F5/8 type C" evidence="4">
    <location>
        <begin position="18"/>
        <end position="178"/>
    </location>
</feature>
<dbReference type="PROSITE" id="PS50022">
    <property type="entry name" value="FA58C_3"/>
    <property type="match status" value="1"/>
</dbReference>
<keyword evidence="1" id="KW-0245">EGF-like domain</keyword>
<dbReference type="GO" id="GO:0005044">
    <property type="term" value="F:scavenger receptor activity"/>
    <property type="evidence" value="ECO:0007669"/>
    <property type="project" value="InterPro"/>
</dbReference>
<protein>
    <recommendedName>
        <fullName evidence="4">F5/8 type C domain-containing protein</fullName>
    </recommendedName>
</protein>
<feature type="chain" id="PRO_5042432176" description="F5/8 type C domain-containing protein" evidence="3">
    <location>
        <begin position="19"/>
        <end position="440"/>
    </location>
</feature>
<sequence>MFALHWIFIVGFNCYVFCYENLSRRPTTVLTQSSTYNAQTASFANDGDVKTDELHCSHTAHNHTKAWLQVDFGEVHRIHNVKIFPRREGDSSSDWKQYRFRQFYLDVSNVSVSQTTTSQRIRCYKDNTTAPALPPNIIDIPCKQTARYVIVETTYHAPENMDSYGAILEICEIEVYGCVASCRNNVCDGSGKCYNGCVDGYWGRACESQCPANCEELTCDRTTGICISCKSGYWEKRCSSRCPIHCFERVCDKTNGSCTRGCASGLYGDMCNRPCSDECDSNHYGSSCSLECNHDCENSTCNGTTGLCTLGCKRGFYGYKCDRQCTCCPSGCDRLTGRCNGDCLVGKQSPVPNTENRSSLYVVITVLCISLLLNIFTITWIFRNKACKRHDVNQEKKKDTEAISTPGMYVTVDENAGYQELGQLIGPSHYDHLQGPATNK</sequence>
<keyword evidence="2" id="KW-1133">Transmembrane helix</keyword>
<dbReference type="InterPro" id="IPR008979">
    <property type="entry name" value="Galactose-bd-like_sf"/>
</dbReference>
<reference evidence="5" key="1">
    <citation type="submission" date="2022-08" db="UniProtKB">
        <authorList>
            <consortium name="EnsemblMetazoa"/>
        </authorList>
    </citation>
    <scope>IDENTIFICATION</scope>
    <source>
        <strain evidence="5">05x7-T-G4-1.051#20</strain>
    </source>
</reference>
<evidence type="ECO:0000313" key="5">
    <source>
        <dbReference type="EnsemblMetazoa" id="G8523.3:cds"/>
    </source>
</evidence>
<feature type="signal peptide" evidence="3">
    <location>
        <begin position="1"/>
        <end position="18"/>
    </location>
</feature>
<evidence type="ECO:0000256" key="1">
    <source>
        <dbReference type="ARBA" id="ARBA00022536"/>
    </source>
</evidence>
<keyword evidence="2" id="KW-0812">Transmembrane</keyword>
<proteinExistence type="predicted"/>
<dbReference type="PANTHER" id="PTHR24043">
    <property type="entry name" value="SCAVENGER RECEPTOR CLASS F"/>
    <property type="match status" value="1"/>
</dbReference>
<dbReference type="Proteomes" id="UP000005408">
    <property type="component" value="Unassembled WGS sequence"/>
</dbReference>
<evidence type="ECO:0000256" key="3">
    <source>
        <dbReference type="SAM" id="SignalP"/>
    </source>
</evidence>
<evidence type="ECO:0000256" key="2">
    <source>
        <dbReference type="SAM" id="Phobius"/>
    </source>
</evidence>
<dbReference type="EnsemblMetazoa" id="G8523.3">
    <property type="protein sequence ID" value="G8523.3:cds"/>
    <property type="gene ID" value="G8523"/>
</dbReference>
<accession>A0A8W8NPJ1</accession>
<dbReference type="InterPro" id="IPR042635">
    <property type="entry name" value="MEGF10/SREC1/2-like"/>
</dbReference>
<dbReference type="OrthoDB" id="19138at2759"/>
<name>A0A8W8NPJ1_MAGGI</name>
<dbReference type="InterPro" id="IPR000742">
    <property type="entry name" value="EGF"/>
</dbReference>
<dbReference type="SMART" id="SM00181">
    <property type="entry name" value="EGF"/>
    <property type="match status" value="3"/>
</dbReference>
<dbReference type="EnsemblMetazoa" id="G8523.1">
    <property type="protein sequence ID" value="G8523.1:cds"/>
    <property type="gene ID" value="G8523"/>
</dbReference>
<evidence type="ECO:0000313" key="6">
    <source>
        <dbReference type="Proteomes" id="UP000005408"/>
    </source>
</evidence>
<dbReference type="SUPFAM" id="SSF49785">
    <property type="entry name" value="Galactose-binding domain-like"/>
    <property type="match status" value="1"/>
</dbReference>
<keyword evidence="2" id="KW-0472">Membrane</keyword>
<dbReference type="Gene3D" id="2.60.120.260">
    <property type="entry name" value="Galactose-binding domain-like"/>
    <property type="match status" value="1"/>
</dbReference>
<dbReference type="InterPro" id="IPR000421">
    <property type="entry name" value="FA58C"/>
</dbReference>
<evidence type="ECO:0000259" key="4">
    <source>
        <dbReference type="PROSITE" id="PS50022"/>
    </source>
</evidence>
<feature type="transmembrane region" description="Helical" evidence="2">
    <location>
        <begin position="360"/>
        <end position="382"/>
    </location>
</feature>
<dbReference type="AlphaFoldDB" id="A0A8W8NPJ1"/>
<organism evidence="5 6">
    <name type="scientific">Magallana gigas</name>
    <name type="common">Pacific oyster</name>
    <name type="synonym">Crassostrea gigas</name>
    <dbReference type="NCBI Taxonomy" id="29159"/>
    <lineage>
        <taxon>Eukaryota</taxon>
        <taxon>Metazoa</taxon>
        <taxon>Spiralia</taxon>
        <taxon>Lophotrochozoa</taxon>
        <taxon>Mollusca</taxon>
        <taxon>Bivalvia</taxon>
        <taxon>Autobranchia</taxon>
        <taxon>Pteriomorphia</taxon>
        <taxon>Ostreida</taxon>
        <taxon>Ostreoidea</taxon>
        <taxon>Ostreidae</taxon>
        <taxon>Magallana</taxon>
    </lineage>
</organism>
<dbReference type="Pfam" id="PF22633">
    <property type="entry name" value="F5_F8_type_C_2"/>
    <property type="match status" value="1"/>
</dbReference>
<keyword evidence="6" id="KW-1185">Reference proteome</keyword>